<dbReference type="Gene3D" id="3.40.50.720">
    <property type="entry name" value="NAD(P)-binding Rossmann-like Domain"/>
    <property type="match status" value="1"/>
</dbReference>
<dbReference type="InterPro" id="IPR002347">
    <property type="entry name" value="SDR_fam"/>
</dbReference>
<sequence>MSLVLVTGSTDGIGLESARRLLDAGHQVVAHARDAQRAAHVRAVLPGLRDVVVGDLTSLAQTRALADAATSAAGGAYDAVIHNAGVGGGAPRTPTADGLERIVQVNTVAPYVLTALMPRPGRLVYLTSGLESDGRAVLDDLLWESRPWDGMQAYSDSKLYDVMLAFAVARLWPDVLSTAVDPGWIKTKLGGPDAWDEVGDGAATQVWLATADDDAARVTGRYLKRFAVLDANPQASDVTLQDELLDRLAALTGVVLPR</sequence>
<keyword evidence="4" id="KW-1185">Reference proteome</keyword>
<dbReference type="GO" id="GO:0016491">
    <property type="term" value="F:oxidoreductase activity"/>
    <property type="evidence" value="ECO:0007669"/>
    <property type="project" value="UniProtKB-KW"/>
</dbReference>
<organism evidence="3 4">
    <name type="scientific">Cellulomonas uda</name>
    <dbReference type="NCBI Taxonomy" id="1714"/>
    <lineage>
        <taxon>Bacteria</taxon>
        <taxon>Bacillati</taxon>
        <taxon>Actinomycetota</taxon>
        <taxon>Actinomycetes</taxon>
        <taxon>Micrococcales</taxon>
        <taxon>Cellulomonadaceae</taxon>
        <taxon>Cellulomonas</taxon>
    </lineage>
</organism>
<reference evidence="3 4" key="1">
    <citation type="submission" date="2019-06" db="EMBL/GenBank/DDBJ databases">
        <title>Whole genome shotgun sequence of Cellulomonas uda NBRC 3747.</title>
        <authorList>
            <person name="Hosoyama A."/>
            <person name="Uohara A."/>
            <person name="Ohji S."/>
            <person name="Ichikawa N."/>
        </authorList>
    </citation>
    <scope>NUCLEOTIDE SEQUENCE [LARGE SCALE GENOMIC DNA]</scope>
    <source>
        <strain evidence="3 4">NBRC 3747</strain>
    </source>
</reference>
<comment type="caution">
    <text evidence="3">The sequence shown here is derived from an EMBL/GenBank/DDBJ whole genome shotgun (WGS) entry which is preliminary data.</text>
</comment>
<gene>
    <name evidence="3" type="ORF">CUD01_24560</name>
</gene>
<dbReference type="SUPFAM" id="SSF51735">
    <property type="entry name" value="NAD(P)-binding Rossmann-fold domains"/>
    <property type="match status" value="1"/>
</dbReference>
<evidence type="ECO:0000313" key="4">
    <source>
        <dbReference type="Proteomes" id="UP000315842"/>
    </source>
</evidence>
<dbReference type="InterPro" id="IPR036291">
    <property type="entry name" value="NAD(P)-bd_dom_sf"/>
</dbReference>
<keyword evidence="2" id="KW-0560">Oxidoreductase</keyword>
<name>A0A4Y3KDH8_CELUD</name>
<proteinExistence type="inferred from homology"/>
<evidence type="ECO:0000256" key="1">
    <source>
        <dbReference type="ARBA" id="ARBA00006484"/>
    </source>
</evidence>
<evidence type="ECO:0000256" key="2">
    <source>
        <dbReference type="ARBA" id="ARBA00023002"/>
    </source>
</evidence>
<evidence type="ECO:0000313" key="3">
    <source>
        <dbReference type="EMBL" id="GEA82012.1"/>
    </source>
</evidence>
<dbReference type="Proteomes" id="UP000315842">
    <property type="component" value="Unassembled WGS sequence"/>
</dbReference>
<dbReference type="Pfam" id="PF00106">
    <property type="entry name" value="adh_short"/>
    <property type="match status" value="1"/>
</dbReference>
<dbReference type="EMBL" id="BJLP01000044">
    <property type="protein sequence ID" value="GEA82012.1"/>
    <property type="molecule type" value="Genomic_DNA"/>
</dbReference>
<protein>
    <submittedName>
        <fullName evidence="3">Short-chain dehydrogenase</fullName>
    </submittedName>
</protein>
<dbReference type="PANTHER" id="PTHR24320">
    <property type="entry name" value="RETINOL DEHYDROGENASE"/>
    <property type="match status" value="1"/>
</dbReference>
<dbReference type="AlphaFoldDB" id="A0A4Y3KDH8"/>
<comment type="similarity">
    <text evidence="1">Belongs to the short-chain dehydrogenases/reductases (SDR) family.</text>
</comment>
<dbReference type="RefSeq" id="WP_141321486.1">
    <property type="nucleotide sequence ID" value="NZ_BJLP01000044.1"/>
</dbReference>
<dbReference type="PANTHER" id="PTHR24320:SF274">
    <property type="entry name" value="CHAIN DEHYDROGENASE, PUTATIVE (AFU_ORTHOLOGUE AFUA_4G00440)-RELATED"/>
    <property type="match status" value="1"/>
</dbReference>
<accession>A0A4Y3KDH8</accession>
<dbReference type="PRINTS" id="PR00081">
    <property type="entry name" value="GDHRDH"/>
</dbReference>